<dbReference type="CDD" id="cd00093">
    <property type="entry name" value="HTH_XRE"/>
    <property type="match status" value="1"/>
</dbReference>
<dbReference type="Pfam" id="PF01381">
    <property type="entry name" value="HTH_3"/>
    <property type="match status" value="1"/>
</dbReference>
<evidence type="ECO:0000259" key="2">
    <source>
        <dbReference type="PROSITE" id="PS50943"/>
    </source>
</evidence>
<dbReference type="InterPro" id="IPR050807">
    <property type="entry name" value="TransReg_Diox_bact_type"/>
</dbReference>
<gene>
    <name evidence="3" type="ORF">G5A70_08985</name>
</gene>
<keyword evidence="1" id="KW-0238">DNA-binding</keyword>
<dbReference type="InterPro" id="IPR001387">
    <property type="entry name" value="Cro/C1-type_HTH"/>
</dbReference>
<evidence type="ECO:0000256" key="1">
    <source>
        <dbReference type="ARBA" id="ARBA00023125"/>
    </source>
</evidence>
<dbReference type="EMBL" id="JAAITA010000010">
    <property type="protein sequence ID" value="NSJ86295.1"/>
    <property type="molecule type" value="Genomic_DNA"/>
</dbReference>
<keyword evidence="4" id="KW-1185">Reference proteome</keyword>
<feature type="domain" description="HTH cro/C1-type" evidence="2">
    <location>
        <begin position="16"/>
        <end position="72"/>
    </location>
</feature>
<dbReference type="PANTHER" id="PTHR46797:SF1">
    <property type="entry name" value="METHYLPHOSPHONATE SYNTHASE"/>
    <property type="match status" value="1"/>
</dbReference>
<organism evidence="3 4">
    <name type="scientific">Blautia hansenii</name>
    <name type="common">Ruminococcus hansenii</name>
    <dbReference type="NCBI Taxonomy" id="1322"/>
    <lineage>
        <taxon>Bacteria</taxon>
        <taxon>Bacillati</taxon>
        <taxon>Bacillota</taxon>
        <taxon>Clostridia</taxon>
        <taxon>Lachnospirales</taxon>
        <taxon>Lachnospiraceae</taxon>
        <taxon>Blautia</taxon>
    </lineage>
</organism>
<sequence length="77" mass="8810">MNEKRIRQFRELGLTISYYRKLKGLTQADLAQNVGLSRTHISNIEAPQVKTSISLESLFDIADALDVPVKDLFDFRN</sequence>
<dbReference type="Gene3D" id="1.10.260.40">
    <property type="entry name" value="lambda repressor-like DNA-binding domains"/>
    <property type="match status" value="1"/>
</dbReference>
<dbReference type="PANTHER" id="PTHR46797">
    <property type="entry name" value="HTH-TYPE TRANSCRIPTIONAL REGULATOR"/>
    <property type="match status" value="1"/>
</dbReference>
<reference evidence="3 4" key="1">
    <citation type="journal article" date="2020" name="Cell Host Microbe">
        <title>Functional and Genomic Variation between Human-Derived Isolates of Lachnospiraceae Reveals Inter- and Intra-Species Diversity.</title>
        <authorList>
            <person name="Sorbara M.T."/>
            <person name="Littmann E.R."/>
            <person name="Fontana E."/>
            <person name="Moody T.U."/>
            <person name="Kohout C.E."/>
            <person name="Gjonbalaj M."/>
            <person name="Eaton V."/>
            <person name="Seok R."/>
            <person name="Leiner I.M."/>
            <person name="Pamer E.G."/>
        </authorList>
    </citation>
    <scope>NUCLEOTIDE SEQUENCE [LARGE SCALE GENOMIC DNA]</scope>
    <source>
        <strain evidence="3 4">MSK.15.26</strain>
    </source>
</reference>
<dbReference type="InterPro" id="IPR010982">
    <property type="entry name" value="Lambda_DNA-bd_dom_sf"/>
</dbReference>
<name>A0ABX2I7J0_BLAHA</name>
<comment type="caution">
    <text evidence="3">The sequence shown here is derived from an EMBL/GenBank/DDBJ whole genome shotgun (WGS) entry which is preliminary data.</text>
</comment>
<protein>
    <submittedName>
        <fullName evidence="3">Helix-turn-helix transcriptional regulator</fullName>
    </submittedName>
</protein>
<dbReference type="SMART" id="SM00530">
    <property type="entry name" value="HTH_XRE"/>
    <property type="match status" value="1"/>
</dbReference>
<dbReference type="PROSITE" id="PS50943">
    <property type="entry name" value="HTH_CROC1"/>
    <property type="match status" value="1"/>
</dbReference>
<dbReference type="SUPFAM" id="SSF47413">
    <property type="entry name" value="lambda repressor-like DNA-binding domains"/>
    <property type="match status" value="1"/>
</dbReference>
<evidence type="ECO:0000313" key="3">
    <source>
        <dbReference type="EMBL" id="NSJ86295.1"/>
    </source>
</evidence>
<dbReference type="RefSeq" id="WP_173749315.1">
    <property type="nucleotide sequence ID" value="NZ_JAAITA010000010.1"/>
</dbReference>
<dbReference type="Proteomes" id="UP000822142">
    <property type="component" value="Unassembled WGS sequence"/>
</dbReference>
<proteinExistence type="predicted"/>
<evidence type="ECO:0000313" key="4">
    <source>
        <dbReference type="Proteomes" id="UP000822142"/>
    </source>
</evidence>
<accession>A0ABX2I7J0</accession>